<evidence type="ECO:0000313" key="2">
    <source>
        <dbReference type="Proteomes" id="UP000640426"/>
    </source>
</evidence>
<keyword evidence="1" id="KW-0808">Transferase</keyword>
<dbReference type="Gene3D" id="3.30.565.10">
    <property type="entry name" value="Histidine kinase-like ATPase, C-terminal domain"/>
    <property type="match status" value="1"/>
</dbReference>
<organism evidence="1 2">
    <name type="scientific">Sphingomonas mollis</name>
    <dbReference type="NCBI Taxonomy" id="2795726"/>
    <lineage>
        <taxon>Bacteria</taxon>
        <taxon>Pseudomonadati</taxon>
        <taxon>Pseudomonadota</taxon>
        <taxon>Alphaproteobacteria</taxon>
        <taxon>Sphingomonadales</taxon>
        <taxon>Sphingomonadaceae</taxon>
        <taxon>Sphingomonas</taxon>
    </lineage>
</organism>
<proteinExistence type="predicted"/>
<comment type="caution">
    <text evidence="1">The sequence shown here is derived from an EMBL/GenBank/DDBJ whole genome shotgun (WGS) entry which is preliminary data.</text>
</comment>
<dbReference type="EMBL" id="JAELXS010000004">
    <property type="protein sequence ID" value="MBJ6122049.1"/>
    <property type="molecule type" value="Genomic_DNA"/>
</dbReference>
<gene>
    <name evidence="1" type="ORF">JAO74_09625</name>
</gene>
<evidence type="ECO:0000313" key="1">
    <source>
        <dbReference type="EMBL" id="MBJ6122049.1"/>
    </source>
</evidence>
<keyword evidence="1" id="KW-0418">Kinase</keyword>
<name>A0ABS0XPT3_9SPHN</name>
<dbReference type="GO" id="GO:0016301">
    <property type="term" value="F:kinase activity"/>
    <property type="evidence" value="ECO:0007669"/>
    <property type="project" value="UniProtKB-KW"/>
</dbReference>
<feature type="non-terminal residue" evidence="1">
    <location>
        <position position="169"/>
    </location>
</feature>
<keyword evidence="2" id="KW-1185">Reference proteome</keyword>
<dbReference type="Proteomes" id="UP000640426">
    <property type="component" value="Unassembled WGS sequence"/>
</dbReference>
<dbReference type="SUPFAM" id="SSF55874">
    <property type="entry name" value="ATPase domain of HSP90 chaperone/DNA topoisomerase II/histidine kinase"/>
    <property type="match status" value="1"/>
</dbReference>
<reference evidence="2" key="1">
    <citation type="submission" date="2020-12" db="EMBL/GenBank/DDBJ databases">
        <title>Hymenobacter sp.</title>
        <authorList>
            <person name="Kim M.K."/>
        </authorList>
    </citation>
    <scope>NUCLEOTIDE SEQUENCE [LARGE SCALE GENOMIC DNA]</scope>
    <source>
        <strain evidence="2">BT553</strain>
    </source>
</reference>
<accession>A0ABS0XPT3</accession>
<protein>
    <submittedName>
        <fullName evidence="1">Sensor histidine kinase</fullName>
    </submittedName>
</protein>
<sequence length="169" mass="17844">MLIDLFSQPTAPCNSVLPTGSAATLAPLWAADALHRANNLAQMASALELTSGRNALGGSIKEVGVTARALARAYAELGARELTGIVVPCRPLLEAIVTRLVELFRGDRTIDLTLSLADLGLPADRRRALTLIASELVINAPKYAFPENHAGHLTVSLTRTADVVELIVA</sequence>
<dbReference type="InterPro" id="IPR036890">
    <property type="entry name" value="HATPase_C_sf"/>
</dbReference>